<evidence type="ECO:0000313" key="8">
    <source>
        <dbReference type="EMBL" id="AMW06531.1"/>
    </source>
</evidence>
<keyword evidence="6" id="KW-0813">Transport</keyword>
<organism evidence="8 9">
    <name type="scientific">Gemmatimonas phototrophica</name>
    <dbReference type="NCBI Taxonomy" id="1379270"/>
    <lineage>
        <taxon>Bacteria</taxon>
        <taxon>Pseudomonadati</taxon>
        <taxon>Gemmatimonadota</taxon>
        <taxon>Gemmatimonadia</taxon>
        <taxon>Gemmatimonadales</taxon>
        <taxon>Gemmatimonadaceae</taxon>
        <taxon>Gemmatimonas</taxon>
    </lineage>
</organism>
<evidence type="ECO:0000256" key="5">
    <source>
        <dbReference type="ARBA" id="ARBA00023014"/>
    </source>
</evidence>
<keyword evidence="6" id="KW-0249">Electron transport</keyword>
<dbReference type="STRING" id="1379270.GEMMAAP_03755"/>
<reference evidence="8 9" key="2">
    <citation type="journal article" date="2016" name="Environ. Microbiol. Rep.">
        <title>Metagenomic evidence for the presence of phototrophic Gemmatimonadetes bacteria in diverse environments.</title>
        <authorList>
            <person name="Zeng Y."/>
            <person name="Baumbach J."/>
            <person name="Barbosa E.G."/>
            <person name="Azevedo V."/>
            <person name="Zhang C."/>
            <person name="Koblizek M."/>
        </authorList>
    </citation>
    <scope>NUCLEOTIDE SEQUENCE [LARGE SCALE GENOMIC DNA]</scope>
    <source>
        <strain evidence="8 9">AP64</strain>
    </source>
</reference>
<comment type="catalytic activity">
    <reaction evidence="6">
        <text>glycolate + A = glyoxylate + AH2</text>
        <dbReference type="Rhea" id="RHEA:21264"/>
        <dbReference type="ChEBI" id="CHEBI:13193"/>
        <dbReference type="ChEBI" id="CHEBI:17499"/>
        <dbReference type="ChEBI" id="CHEBI:29805"/>
        <dbReference type="ChEBI" id="CHEBI:36655"/>
        <dbReference type="EC" id="1.1.99.14"/>
    </reaction>
</comment>
<proteinExistence type="predicted"/>
<feature type="domain" description="4Fe-4S ferredoxin-type" evidence="7">
    <location>
        <begin position="66"/>
        <end position="95"/>
    </location>
</feature>
<dbReference type="KEGG" id="gph:GEMMAAP_03755"/>
<keyword evidence="4 6" id="KW-0408">Iron</keyword>
<feature type="domain" description="4Fe-4S ferredoxin-type" evidence="7">
    <location>
        <begin position="14"/>
        <end position="42"/>
    </location>
</feature>
<dbReference type="AlphaFoldDB" id="A0A143BPZ7"/>
<gene>
    <name evidence="8" type="ORF">GEMMAAP_03755</name>
</gene>
<protein>
    <recommendedName>
        <fullName evidence="6">Glycolate oxidase iron-sulfur subunit</fullName>
        <ecNumber evidence="6">1.1.99.14</ecNumber>
    </recommendedName>
</protein>
<dbReference type="GO" id="GO:0051539">
    <property type="term" value="F:4 iron, 4 sulfur cluster binding"/>
    <property type="evidence" value="ECO:0007669"/>
    <property type="project" value="UniProtKB-UniRule"/>
</dbReference>
<dbReference type="GO" id="GO:0046872">
    <property type="term" value="F:metal ion binding"/>
    <property type="evidence" value="ECO:0007669"/>
    <property type="project" value="UniProtKB-UniRule"/>
</dbReference>
<dbReference type="InterPro" id="IPR009051">
    <property type="entry name" value="Helical_ferredxn"/>
</dbReference>
<evidence type="ECO:0000259" key="7">
    <source>
        <dbReference type="PROSITE" id="PS51379"/>
    </source>
</evidence>
<dbReference type="EC" id="1.1.99.14" evidence="6"/>
<name>A0A143BPZ7_9BACT</name>
<dbReference type="EMBL" id="CP011454">
    <property type="protein sequence ID" value="AMW06531.1"/>
    <property type="molecule type" value="Genomic_DNA"/>
</dbReference>
<evidence type="ECO:0000256" key="1">
    <source>
        <dbReference type="ARBA" id="ARBA00022485"/>
    </source>
</evidence>
<dbReference type="InterPro" id="IPR012257">
    <property type="entry name" value="Glc_ox_4Fe-4S"/>
</dbReference>
<dbReference type="eggNOG" id="COG0247">
    <property type="taxonomic scope" value="Bacteria"/>
</dbReference>
<dbReference type="InterPro" id="IPR017896">
    <property type="entry name" value="4Fe4S_Fe-S-bd"/>
</dbReference>
<dbReference type="Pfam" id="PF02754">
    <property type="entry name" value="CCG"/>
    <property type="match status" value="2"/>
</dbReference>
<dbReference type="SUPFAM" id="SSF46548">
    <property type="entry name" value="alpha-helical ferredoxin"/>
    <property type="match status" value="1"/>
</dbReference>
<comment type="function">
    <text evidence="6">Component of a complex that catalyzes the oxidation of glycolate to glyoxylate.</text>
</comment>
<dbReference type="PANTHER" id="PTHR32479">
    <property type="entry name" value="GLYCOLATE OXIDASE IRON-SULFUR SUBUNIT"/>
    <property type="match status" value="1"/>
</dbReference>
<sequence length="419" mass="44439">MGTPACALPGSPLQQAAAGLDACVHCGFCLQACPTYVNLEDENDSPRGRLVLMRRMLDGEIALDDRDAGRHIDRCLGCRACETACPSGVPYGELLEATRATMAPVRGTPLVARLVLWVFQHHLLLRTALAAARLVRATGLPRLLAPVVPRRLGFPLAMLASTSPHVARRTTTRAATNGTPVTLLEGCVMSGLFAHVNEATTSALNHNGFTPCTTSGQRCCGALHAHAGDLEGARALARQNIDAFAAHPSALVVVNAAGCGAMLKQYGHLLHDDPAYATRAQELAARTRDVSELLASAGPRRGTRTMDRRVTHDPPCHQMHAQRIVQPPLQLLGAVPGLDLIPLEDADQCCGSAGIYNLVEPDTSDAVLAPKLARIKESHAELLASGNPGCLMQIGAGLLLERSEVRVVHPVELLAASYE</sequence>
<dbReference type="Pfam" id="PF13183">
    <property type="entry name" value="Fer4_8"/>
    <property type="match status" value="1"/>
</dbReference>
<keyword evidence="5 6" id="KW-0411">Iron-sulfur</keyword>
<dbReference type="Proteomes" id="UP000076404">
    <property type="component" value="Chromosome"/>
</dbReference>
<dbReference type="PANTHER" id="PTHR32479:SF17">
    <property type="entry name" value="GLYCOLATE OXIDASE IRON-SULFUR SUBUNIT"/>
    <property type="match status" value="1"/>
</dbReference>
<dbReference type="Gene3D" id="1.10.1060.10">
    <property type="entry name" value="Alpha-helical ferredoxin"/>
    <property type="match status" value="1"/>
</dbReference>
<evidence type="ECO:0000256" key="6">
    <source>
        <dbReference type="PIRNR" id="PIRNR000139"/>
    </source>
</evidence>
<reference evidence="8 9" key="1">
    <citation type="journal article" date="2014" name="Proc. Natl. Acad. Sci. U.S.A.">
        <title>Functional type 2 photosynthetic reaction centers found in the rare bacterial phylum Gemmatimonadetes.</title>
        <authorList>
            <person name="Zeng Y."/>
            <person name="Feng F."/>
            <person name="Medova H."/>
            <person name="Dean J."/>
            <person name="Koblizek M."/>
        </authorList>
    </citation>
    <scope>NUCLEOTIDE SEQUENCE [LARGE SCALE GENOMIC DNA]</scope>
    <source>
        <strain evidence="8 9">AP64</strain>
    </source>
</reference>
<evidence type="ECO:0000256" key="4">
    <source>
        <dbReference type="ARBA" id="ARBA00023004"/>
    </source>
</evidence>
<evidence type="ECO:0000256" key="2">
    <source>
        <dbReference type="ARBA" id="ARBA00022723"/>
    </source>
</evidence>
<evidence type="ECO:0000313" key="9">
    <source>
        <dbReference type="Proteomes" id="UP000076404"/>
    </source>
</evidence>
<dbReference type="PIRSF" id="PIRSF000139">
    <property type="entry name" value="Glc_ox_4Fe-4S"/>
    <property type="match status" value="1"/>
</dbReference>
<dbReference type="PROSITE" id="PS51379">
    <property type="entry name" value="4FE4S_FER_2"/>
    <property type="match status" value="2"/>
</dbReference>
<comment type="catalytic activity">
    <reaction evidence="6">
        <text>(R)-lactate + A = pyruvate + AH2</text>
        <dbReference type="Rhea" id="RHEA:15089"/>
        <dbReference type="ChEBI" id="CHEBI:13193"/>
        <dbReference type="ChEBI" id="CHEBI:15361"/>
        <dbReference type="ChEBI" id="CHEBI:16004"/>
        <dbReference type="ChEBI" id="CHEBI:17499"/>
    </reaction>
</comment>
<accession>A0A143BPZ7</accession>
<dbReference type="GO" id="GO:0019154">
    <property type="term" value="F:glycolate dehydrogenase activity"/>
    <property type="evidence" value="ECO:0007669"/>
    <property type="project" value="UniProtKB-EC"/>
</dbReference>
<dbReference type="PROSITE" id="PS00198">
    <property type="entry name" value="4FE4S_FER_1"/>
    <property type="match status" value="1"/>
</dbReference>
<keyword evidence="9" id="KW-1185">Reference proteome</keyword>
<comment type="cofactor">
    <cofactor evidence="6">
        <name>[4Fe-4S] cluster</name>
        <dbReference type="ChEBI" id="CHEBI:49883"/>
    </cofactor>
    <text evidence="6">Binds 2 [4Fe-4S] clusters.</text>
</comment>
<dbReference type="InterPro" id="IPR004017">
    <property type="entry name" value="Cys_rich_dom"/>
</dbReference>
<evidence type="ECO:0000256" key="3">
    <source>
        <dbReference type="ARBA" id="ARBA00022737"/>
    </source>
</evidence>
<keyword evidence="2 6" id="KW-0479">Metal-binding</keyword>
<keyword evidence="3" id="KW-0677">Repeat</keyword>
<keyword evidence="1 6" id="KW-0004">4Fe-4S</keyword>
<dbReference type="InterPro" id="IPR017900">
    <property type="entry name" value="4Fe4S_Fe_S_CS"/>
</dbReference>